<protein>
    <submittedName>
        <fullName evidence="5">Hsp20/alpha crystallin family domain-containing protein</fullName>
    </submittedName>
</protein>
<dbReference type="GO" id="GO:0005737">
    <property type="term" value="C:cytoplasm"/>
    <property type="evidence" value="ECO:0007669"/>
    <property type="project" value="TreeGrafter"/>
</dbReference>
<dbReference type="Proteomes" id="UP001201812">
    <property type="component" value="Unassembled WGS sequence"/>
</dbReference>
<dbReference type="PANTHER" id="PTHR45640:SF26">
    <property type="entry name" value="RE23625P"/>
    <property type="match status" value="1"/>
</dbReference>
<feature type="compositionally biased region" description="Low complexity" evidence="3">
    <location>
        <begin position="376"/>
        <end position="386"/>
    </location>
</feature>
<reference evidence="5" key="1">
    <citation type="submission" date="2022-01" db="EMBL/GenBank/DDBJ databases">
        <title>Genome Sequence Resource for Two Populations of Ditylenchus destructor, the Migratory Endoparasitic Phytonematode.</title>
        <authorList>
            <person name="Zhang H."/>
            <person name="Lin R."/>
            <person name="Xie B."/>
        </authorList>
    </citation>
    <scope>NUCLEOTIDE SEQUENCE</scope>
    <source>
        <strain evidence="5">BazhouSP</strain>
    </source>
</reference>
<dbReference type="EMBL" id="JAKKPZ010000027">
    <property type="protein sequence ID" value="KAI1710229.1"/>
    <property type="molecule type" value="Genomic_DNA"/>
</dbReference>
<evidence type="ECO:0000256" key="1">
    <source>
        <dbReference type="PROSITE-ProRule" id="PRU00285"/>
    </source>
</evidence>
<evidence type="ECO:0000313" key="6">
    <source>
        <dbReference type="Proteomes" id="UP001201812"/>
    </source>
</evidence>
<accession>A0AAD4R1T8</accession>
<evidence type="ECO:0000256" key="3">
    <source>
        <dbReference type="SAM" id="MobiDB-lite"/>
    </source>
</evidence>
<dbReference type="Gene3D" id="2.60.40.790">
    <property type="match status" value="3"/>
</dbReference>
<evidence type="ECO:0000313" key="5">
    <source>
        <dbReference type="EMBL" id="KAI1710229.1"/>
    </source>
</evidence>
<feature type="domain" description="SHSP" evidence="4">
    <location>
        <begin position="263"/>
        <end position="371"/>
    </location>
</feature>
<feature type="region of interest" description="Disordered" evidence="3">
    <location>
        <begin position="355"/>
        <end position="392"/>
    </location>
</feature>
<dbReference type="SUPFAM" id="SSF49764">
    <property type="entry name" value="HSP20-like chaperones"/>
    <property type="match status" value="3"/>
</dbReference>
<keyword evidence="6" id="KW-1185">Reference proteome</keyword>
<evidence type="ECO:0000259" key="4">
    <source>
        <dbReference type="PROSITE" id="PS01031"/>
    </source>
</evidence>
<proteinExistence type="inferred from homology"/>
<dbReference type="GO" id="GO:0051082">
    <property type="term" value="F:unfolded protein binding"/>
    <property type="evidence" value="ECO:0007669"/>
    <property type="project" value="TreeGrafter"/>
</dbReference>
<dbReference type="PROSITE" id="PS01031">
    <property type="entry name" value="SHSP"/>
    <property type="match status" value="2"/>
</dbReference>
<comment type="similarity">
    <text evidence="1 2">Belongs to the small heat shock protein (HSP20) family.</text>
</comment>
<dbReference type="GO" id="GO:0005634">
    <property type="term" value="C:nucleus"/>
    <property type="evidence" value="ECO:0007669"/>
    <property type="project" value="TreeGrafter"/>
</dbReference>
<dbReference type="AlphaFoldDB" id="A0AAD4R1T8"/>
<dbReference type="InterPro" id="IPR008978">
    <property type="entry name" value="HSP20-like_chaperone"/>
</dbReference>
<dbReference type="InterPro" id="IPR001436">
    <property type="entry name" value="Alpha-crystallin/sHSP_animal"/>
</dbReference>
<organism evidence="5 6">
    <name type="scientific">Ditylenchus destructor</name>
    <dbReference type="NCBI Taxonomy" id="166010"/>
    <lineage>
        <taxon>Eukaryota</taxon>
        <taxon>Metazoa</taxon>
        <taxon>Ecdysozoa</taxon>
        <taxon>Nematoda</taxon>
        <taxon>Chromadorea</taxon>
        <taxon>Rhabditida</taxon>
        <taxon>Tylenchina</taxon>
        <taxon>Tylenchomorpha</taxon>
        <taxon>Sphaerularioidea</taxon>
        <taxon>Anguinidae</taxon>
        <taxon>Anguininae</taxon>
        <taxon>Ditylenchus</taxon>
    </lineage>
</organism>
<dbReference type="CDD" id="cd06526">
    <property type="entry name" value="metazoan_ACD"/>
    <property type="match status" value="3"/>
</dbReference>
<dbReference type="InterPro" id="IPR002068">
    <property type="entry name" value="A-crystallin/Hsp20_dom"/>
</dbReference>
<dbReference type="Pfam" id="PF00011">
    <property type="entry name" value="HSP20"/>
    <property type="match status" value="3"/>
</dbReference>
<comment type="caution">
    <text evidence="5">The sequence shown here is derived from an EMBL/GenBank/DDBJ whole genome shotgun (WGS) entry which is preliminary data.</text>
</comment>
<evidence type="ECO:0000256" key="2">
    <source>
        <dbReference type="RuleBase" id="RU003616"/>
    </source>
</evidence>
<gene>
    <name evidence="5" type="ORF">DdX_10908</name>
</gene>
<feature type="domain" description="SHSP" evidence="4">
    <location>
        <begin position="49"/>
        <end position="158"/>
    </location>
</feature>
<sequence length="392" mass="45268">MSLTPFDDFSPFGYNRRILPYRSSWMNPYNSPADRLMFSALNDSLGEIQQLERQLGQLEPSIDDKGDFSFRCNVQGYRPEELKVDVHGDQLVIQGEHQHNDGRQSVHRTFKRMVALPEDVQKETVQCNIDERGRLESKRADRLMFSALNDSLGEIQQLERQLGQLEPSIDDKGDFSFRCNVQGYRPEELKVDVHGDQLVIQGEHQHNDGRQSVHRTFKRMVALPEDVQKETVQCNIDERGRLESKRADRLMFSALNDSLGEIQQLERQLGQLEPSIDDKGDFSFRCNVQGYRPEELKVDVHGDQLVIQGEHQHNDGRQSVHRTFKRMVALPEDVQKETVQCNIDERGRLEVRAHSKSLPGQQRKNIPIGFRKSDDQQQIGGEQQKQVEAQKK</sequence>
<dbReference type="GO" id="GO:0042026">
    <property type="term" value="P:protein refolding"/>
    <property type="evidence" value="ECO:0007669"/>
    <property type="project" value="TreeGrafter"/>
</dbReference>
<name>A0AAD4R1T8_9BILA</name>
<dbReference type="GO" id="GO:0009408">
    <property type="term" value="P:response to heat"/>
    <property type="evidence" value="ECO:0007669"/>
    <property type="project" value="TreeGrafter"/>
</dbReference>
<dbReference type="PANTHER" id="PTHR45640">
    <property type="entry name" value="HEAT SHOCK PROTEIN HSP-12.2-RELATED"/>
    <property type="match status" value="1"/>
</dbReference>